<evidence type="ECO:0000313" key="3">
    <source>
        <dbReference type="Proteomes" id="UP000000768"/>
    </source>
</evidence>
<dbReference type="AlphaFoldDB" id="A0A1B6PSZ3"/>
<feature type="compositionally biased region" description="Low complexity" evidence="1">
    <location>
        <begin position="25"/>
        <end position="37"/>
    </location>
</feature>
<name>A0A1B6PSZ3_SORBI</name>
<evidence type="ECO:0000256" key="1">
    <source>
        <dbReference type="SAM" id="MobiDB-lite"/>
    </source>
</evidence>
<reference evidence="2 3" key="1">
    <citation type="journal article" date="2009" name="Nature">
        <title>The Sorghum bicolor genome and the diversification of grasses.</title>
        <authorList>
            <person name="Paterson A.H."/>
            <person name="Bowers J.E."/>
            <person name="Bruggmann R."/>
            <person name="Dubchak I."/>
            <person name="Grimwood J."/>
            <person name="Gundlach H."/>
            <person name="Haberer G."/>
            <person name="Hellsten U."/>
            <person name="Mitros T."/>
            <person name="Poliakov A."/>
            <person name="Schmutz J."/>
            <person name="Spannagl M."/>
            <person name="Tang H."/>
            <person name="Wang X."/>
            <person name="Wicker T."/>
            <person name="Bharti A.K."/>
            <person name="Chapman J."/>
            <person name="Feltus F.A."/>
            <person name="Gowik U."/>
            <person name="Grigoriev I.V."/>
            <person name="Lyons E."/>
            <person name="Maher C.A."/>
            <person name="Martis M."/>
            <person name="Narechania A."/>
            <person name="Otillar R.P."/>
            <person name="Penning B.W."/>
            <person name="Salamov A.A."/>
            <person name="Wang Y."/>
            <person name="Zhang L."/>
            <person name="Carpita N.C."/>
            <person name="Freeling M."/>
            <person name="Gingle A.R."/>
            <person name="Hash C.T."/>
            <person name="Keller B."/>
            <person name="Klein P."/>
            <person name="Kresovich S."/>
            <person name="McCann M.C."/>
            <person name="Ming R."/>
            <person name="Peterson D.G."/>
            <person name="Mehboob-ur-Rahman"/>
            <person name="Ware D."/>
            <person name="Westhoff P."/>
            <person name="Mayer K.F."/>
            <person name="Messing J."/>
            <person name="Rokhsar D.S."/>
        </authorList>
    </citation>
    <scope>NUCLEOTIDE SEQUENCE [LARGE SCALE GENOMIC DNA]</scope>
    <source>
        <strain evidence="3">cv. BTx623</strain>
    </source>
</reference>
<keyword evidence="3" id="KW-1185">Reference proteome</keyword>
<dbReference type="STRING" id="4558.A0A1B6PSZ3"/>
<sequence>MPASKSSDSALRQVPKPAISSPPTGAKSSGSQASGSAPRQAPKAGDSAPRRRAKPATLPPPTGAKTKGLNQGDEEDDCFVVEEDGTLIYTRFCSKRAASLLNKKELCHICYFKHGRVNPFKKTEEHCRSAHDKNEGKKGGYLCKKKGCCITTSSRKEAGRHHYFCHEKYRDWWVECLKLHGEMPRSRL</sequence>
<organism evidence="2 3">
    <name type="scientific">Sorghum bicolor</name>
    <name type="common">Sorghum</name>
    <name type="synonym">Sorghum vulgare</name>
    <dbReference type="NCBI Taxonomy" id="4558"/>
    <lineage>
        <taxon>Eukaryota</taxon>
        <taxon>Viridiplantae</taxon>
        <taxon>Streptophyta</taxon>
        <taxon>Embryophyta</taxon>
        <taxon>Tracheophyta</taxon>
        <taxon>Spermatophyta</taxon>
        <taxon>Magnoliopsida</taxon>
        <taxon>Liliopsida</taxon>
        <taxon>Poales</taxon>
        <taxon>Poaceae</taxon>
        <taxon>PACMAD clade</taxon>
        <taxon>Panicoideae</taxon>
        <taxon>Andropogonodae</taxon>
        <taxon>Andropogoneae</taxon>
        <taxon>Sorghinae</taxon>
        <taxon>Sorghum</taxon>
    </lineage>
</organism>
<accession>A0A1B6PSZ3</accession>
<protein>
    <submittedName>
        <fullName evidence="2">Uncharacterized protein</fullName>
    </submittedName>
</protein>
<evidence type="ECO:0000313" key="2">
    <source>
        <dbReference type="EMBL" id="KXG28761.1"/>
    </source>
</evidence>
<feature type="region of interest" description="Disordered" evidence="1">
    <location>
        <begin position="1"/>
        <end position="72"/>
    </location>
</feature>
<proteinExistence type="predicted"/>
<dbReference type="EMBL" id="CM000764">
    <property type="protein sequence ID" value="KXG28761.1"/>
    <property type="molecule type" value="Genomic_DNA"/>
</dbReference>
<dbReference type="Proteomes" id="UP000000768">
    <property type="component" value="Chromosome 5"/>
</dbReference>
<reference evidence="3" key="2">
    <citation type="journal article" date="2018" name="Plant J.">
        <title>The Sorghum bicolor reference genome: improved assembly, gene annotations, a transcriptome atlas, and signatures of genome organization.</title>
        <authorList>
            <person name="McCormick R.F."/>
            <person name="Truong S.K."/>
            <person name="Sreedasyam A."/>
            <person name="Jenkins J."/>
            <person name="Shu S."/>
            <person name="Sims D."/>
            <person name="Kennedy M."/>
            <person name="Amirebrahimi M."/>
            <person name="Weers B.D."/>
            <person name="McKinley B."/>
            <person name="Mattison A."/>
            <person name="Morishige D.T."/>
            <person name="Grimwood J."/>
            <person name="Schmutz J."/>
            <person name="Mullet J.E."/>
        </authorList>
    </citation>
    <scope>NUCLEOTIDE SEQUENCE [LARGE SCALE GENOMIC DNA]</scope>
    <source>
        <strain evidence="3">cv. BTx623</strain>
    </source>
</reference>
<gene>
    <name evidence="2" type="ORF">SORBI_3005G162800</name>
</gene>
<dbReference type="Gramene" id="KXG28761">
    <property type="protein sequence ID" value="KXG28761"/>
    <property type="gene ID" value="SORBI_3005G162800"/>
</dbReference>
<feature type="compositionally biased region" description="Polar residues" evidence="1">
    <location>
        <begin position="1"/>
        <end position="10"/>
    </location>
</feature>
<dbReference type="InParanoid" id="A0A1B6PSZ3"/>